<dbReference type="Pfam" id="PF00261">
    <property type="entry name" value="Tropomyosin"/>
    <property type="match status" value="1"/>
</dbReference>
<keyword evidence="5" id="KW-0677">Repeat</keyword>
<protein>
    <recommendedName>
        <fullName evidence="4">Tropomyosin</fullName>
    </recommendedName>
</protein>
<evidence type="ECO:0000256" key="6">
    <source>
        <dbReference type="ARBA" id="ARBA00023054"/>
    </source>
</evidence>
<evidence type="ECO:0000256" key="2">
    <source>
        <dbReference type="ARBA" id="ARBA00009036"/>
    </source>
</evidence>
<reference evidence="8" key="1">
    <citation type="submission" date="2022-08" db="UniProtKB">
        <authorList>
            <consortium name="EnsemblMetazoa"/>
        </authorList>
    </citation>
    <scope>IDENTIFICATION</scope>
    <source>
        <strain evidence="8">05x7-T-G4-1.051#20</strain>
    </source>
</reference>
<dbReference type="EnsemblMetazoa" id="G10110.298">
    <property type="protein sequence ID" value="G10110.298:cds"/>
    <property type="gene ID" value="G10110"/>
</dbReference>
<evidence type="ECO:0000313" key="8">
    <source>
        <dbReference type="EnsemblMetazoa" id="G10110.298:cds"/>
    </source>
</evidence>
<dbReference type="PANTHER" id="PTHR19269">
    <property type="entry name" value="TROPOMYOSIN"/>
    <property type="match status" value="1"/>
</dbReference>
<sequence>EQLSVVANNIKTLQVQNDQASQREDSYEETIRDLTQRLKDAENRATEAERTVSKLQKEVDRLEDELLAEKERYKAISDELDQTFAELAGY</sequence>
<comment type="subunit">
    <text evidence="3">Homodimer.</text>
</comment>
<dbReference type="FunFam" id="1.20.5.170:FF:000005">
    <property type="entry name" value="Tropomyosin alpha-1 chain"/>
    <property type="match status" value="1"/>
</dbReference>
<evidence type="ECO:0000256" key="5">
    <source>
        <dbReference type="ARBA" id="ARBA00022737"/>
    </source>
</evidence>
<keyword evidence="9" id="KW-1185">Reference proteome</keyword>
<dbReference type="InterPro" id="IPR000533">
    <property type="entry name" value="Tropomyosin"/>
</dbReference>
<proteinExistence type="inferred from homology"/>
<feature type="coiled-coil region" evidence="7">
    <location>
        <begin position="10"/>
        <end position="79"/>
    </location>
</feature>
<keyword evidence="6 7" id="KW-0175">Coiled coil</keyword>
<evidence type="ECO:0000256" key="4">
    <source>
        <dbReference type="ARBA" id="ARBA00021126"/>
    </source>
</evidence>
<comment type="function">
    <text evidence="1">Tropomyosin, in association with the troponin complex, plays a central role in the calcium dependent regulation of muscle contraction.</text>
</comment>
<dbReference type="AlphaFoldDB" id="A0A8W8HLG0"/>
<evidence type="ECO:0000256" key="3">
    <source>
        <dbReference type="ARBA" id="ARBA00011738"/>
    </source>
</evidence>
<evidence type="ECO:0000313" key="9">
    <source>
        <dbReference type="Proteomes" id="UP000005408"/>
    </source>
</evidence>
<comment type="similarity">
    <text evidence="2">Belongs to the tropomyosin family.</text>
</comment>
<dbReference type="Proteomes" id="UP000005408">
    <property type="component" value="Unassembled WGS sequence"/>
</dbReference>
<name>A0A8W8HLG0_MAGGI</name>
<organism evidence="8 9">
    <name type="scientific">Magallana gigas</name>
    <name type="common">Pacific oyster</name>
    <name type="synonym">Crassostrea gigas</name>
    <dbReference type="NCBI Taxonomy" id="29159"/>
    <lineage>
        <taxon>Eukaryota</taxon>
        <taxon>Metazoa</taxon>
        <taxon>Spiralia</taxon>
        <taxon>Lophotrochozoa</taxon>
        <taxon>Mollusca</taxon>
        <taxon>Bivalvia</taxon>
        <taxon>Autobranchia</taxon>
        <taxon>Pteriomorphia</taxon>
        <taxon>Ostreida</taxon>
        <taxon>Ostreoidea</taxon>
        <taxon>Ostreidae</taxon>
        <taxon>Magallana</taxon>
    </lineage>
</organism>
<evidence type="ECO:0000256" key="7">
    <source>
        <dbReference type="SAM" id="Coils"/>
    </source>
</evidence>
<accession>A0A8W8HLG0</accession>
<dbReference type="PROSITE" id="PS00326">
    <property type="entry name" value="TROPOMYOSIN"/>
    <property type="match status" value="1"/>
</dbReference>
<dbReference type="Gene3D" id="1.20.5.170">
    <property type="match status" value="1"/>
</dbReference>
<dbReference type="SUPFAM" id="SSF57997">
    <property type="entry name" value="Tropomyosin"/>
    <property type="match status" value="1"/>
</dbReference>
<evidence type="ECO:0000256" key="1">
    <source>
        <dbReference type="ARBA" id="ARBA00002987"/>
    </source>
</evidence>